<dbReference type="eggNOG" id="KOG2565">
    <property type="taxonomic scope" value="Eukaryota"/>
</dbReference>
<dbReference type="GO" id="GO:0004301">
    <property type="term" value="F:epoxide hydrolase activity"/>
    <property type="evidence" value="ECO:0007669"/>
    <property type="project" value="TreeGrafter"/>
</dbReference>
<evidence type="ECO:0000256" key="3">
    <source>
        <dbReference type="PIRSR" id="PIRSR001112-1"/>
    </source>
</evidence>
<dbReference type="PANTHER" id="PTHR21661">
    <property type="entry name" value="EPOXIDE HYDROLASE 1-RELATED"/>
    <property type="match status" value="1"/>
</dbReference>
<dbReference type="InterPro" id="IPR010497">
    <property type="entry name" value="Epoxide_hydro_N"/>
</dbReference>
<dbReference type="STRING" id="675120.M2YJE2"/>
<evidence type="ECO:0000313" key="6">
    <source>
        <dbReference type="Proteomes" id="UP000016933"/>
    </source>
</evidence>
<dbReference type="OrthoDB" id="7130006at2759"/>
<keyword evidence="6" id="KW-1185">Reference proteome</keyword>
<dbReference type="InterPro" id="IPR016292">
    <property type="entry name" value="Epoxide_hydrolase"/>
</dbReference>
<evidence type="ECO:0000313" key="5">
    <source>
        <dbReference type="EMBL" id="EME39045.1"/>
    </source>
</evidence>
<dbReference type="AlphaFoldDB" id="M2YJE2"/>
<feature type="active site" description="Proton acceptor" evidence="3">
    <location>
        <position position="362"/>
    </location>
</feature>
<dbReference type="PIRSF" id="PIRSF001112">
    <property type="entry name" value="Epoxide_hydrolase"/>
    <property type="match status" value="1"/>
</dbReference>
<proteinExistence type="inferred from homology"/>
<dbReference type="PRINTS" id="PR00412">
    <property type="entry name" value="EPOXHYDRLASE"/>
</dbReference>
<dbReference type="EMBL" id="KB446546">
    <property type="protein sequence ID" value="EME39045.1"/>
    <property type="molecule type" value="Genomic_DNA"/>
</dbReference>
<evidence type="ECO:0000256" key="1">
    <source>
        <dbReference type="ARBA" id="ARBA00010088"/>
    </source>
</evidence>
<keyword evidence="2" id="KW-0378">Hydrolase</keyword>
<evidence type="ECO:0000256" key="2">
    <source>
        <dbReference type="ARBA" id="ARBA00022801"/>
    </source>
</evidence>
<dbReference type="InterPro" id="IPR000639">
    <property type="entry name" value="Epox_hydrolase-like"/>
</dbReference>
<reference evidence="6" key="1">
    <citation type="journal article" date="2012" name="PLoS Genet.">
        <title>The genomes of the fungal plant pathogens Cladosporium fulvum and Dothistroma septosporum reveal adaptation to different hosts and lifestyles but also signatures of common ancestry.</title>
        <authorList>
            <person name="de Wit P.J.G.M."/>
            <person name="van der Burgt A."/>
            <person name="Oekmen B."/>
            <person name="Stergiopoulos I."/>
            <person name="Abd-Elsalam K.A."/>
            <person name="Aerts A.L."/>
            <person name="Bahkali A.H."/>
            <person name="Beenen H.G."/>
            <person name="Chettri P."/>
            <person name="Cox M.P."/>
            <person name="Datema E."/>
            <person name="de Vries R.P."/>
            <person name="Dhillon B."/>
            <person name="Ganley A.R."/>
            <person name="Griffiths S.A."/>
            <person name="Guo Y."/>
            <person name="Hamelin R.C."/>
            <person name="Henrissat B."/>
            <person name="Kabir M.S."/>
            <person name="Jashni M.K."/>
            <person name="Kema G."/>
            <person name="Klaubauf S."/>
            <person name="Lapidus A."/>
            <person name="Levasseur A."/>
            <person name="Lindquist E."/>
            <person name="Mehrabi R."/>
            <person name="Ohm R.A."/>
            <person name="Owen T.J."/>
            <person name="Salamov A."/>
            <person name="Schwelm A."/>
            <person name="Schijlen E."/>
            <person name="Sun H."/>
            <person name="van den Burg H.A."/>
            <person name="van Ham R.C.H.J."/>
            <person name="Zhang S."/>
            <person name="Goodwin S.B."/>
            <person name="Grigoriev I.V."/>
            <person name="Collemare J."/>
            <person name="Bradshaw R.E."/>
        </authorList>
    </citation>
    <scope>NUCLEOTIDE SEQUENCE [LARGE SCALE GENOMIC DNA]</scope>
    <source>
        <strain evidence="6">NZE10 / CBS 128990</strain>
    </source>
</reference>
<sequence length="398" mass="44854">MSNTTPITPFTPAFAPADVHRLQAQLRDARLPESDIVPGAGIDYGMPTEWARKVTDHWTTKYSYDDALRRISAMGSHHLAQIEDLQIHFVHRKSKRSDAIPLIMFHGWPGSFYEFNEIIGPLSEGEKDGPAFNVVVPSLPGFCWSEGPKRRGWTMKDTARVFHKLMLDLGYEKYAVQAGDWGQFVARELGAQYSDSCRVVHLNYCPGTLPQDAPPTDRETKCKAKGEDWRTNHVGYAVLMRTRPQTLGWMLLDSPIGVLGFVGEKYEEAASPSISSQAHWIDHVITTVVLYYFTRCLMTSCLPYYENVPHHKFADFAMQEENLIKSPFGYTSMWYDTAPNSKRAVERTGNLVFYNERDYAGHFACMEDPKGIAQDVREVVGKHWSPGDGSAVSTSTTA</sequence>
<dbReference type="SUPFAM" id="SSF53474">
    <property type="entry name" value="alpha/beta-Hydrolases"/>
    <property type="match status" value="1"/>
</dbReference>
<name>M2YJE2_DOTSN</name>
<feature type="domain" description="Epoxide hydrolase N-terminal" evidence="4">
    <location>
        <begin position="7"/>
        <end position="115"/>
    </location>
</feature>
<dbReference type="GO" id="GO:0097176">
    <property type="term" value="P:epoxide metabolic process"/>
    <property type="evidence" value="ECO:0007669"/>
    <property type="project" value="TreeGrafter"/>
</dbReference>
<reference evidence="5 6" key="2">
    <citation type="journal article" date="2012" name="PLoS Pathog.">
        <title>Diverse lifestyles and strategies of plant pathogenesis encoded in the genomes of eighteen Dothideomycetes fungi.</title>
        <authorList>
            <person name="Ohm R.A."/>
            <person name="Feau N."/>
            <person name="Henrissat B."/>
            <person name="Schoch C.L."/>
            <person name="Horwitz B.A."/>
            <person name="Barry K.W."/>
            <person name="Condon B.J."/>
            <person name="Copeland A.C."/>
            <person name="Dhillon B."/>
            <person name="Glaser F."/>
            <person name="Hesse C.N."/>
            <person name="Kosti I."/>
            <person name="LaButti K."/>
            <person name="Lindquist E.A."/>
            <person name="Lucas S."/>
            <person name="Salamov A.A."/>
            <person name="Bradshaw R.E."/>
            <person name="Ciuffetti L."/>
            <person name="Hamelin R.C."/>
            <person name="Kema G.H.J."/>
            <person name="Lawrence C."/>
            <person name="Scott J.A."/>
            <person name="Spatafora J.W."/>
            <person name="Turgeon B.G."/>
            <person name="de Wit P.J.G.M."/>
            <person name="Zhong S."/>
            <person name="Goodwin S.B."/>
            <person name="Grigoriev I.V."/>
        </authorList>
    </citation>
    <scope>NUCLEOTIDE SEQUENCE [LARGE SCALE GENOMIC DNA]</scope>
    <source>
        <strain evidence="6">NZE10 / CBS 128990</strain>
    </source>
</reference>
<protein>
    <recommendedName>
        <fullName evidence="4">Epoxide hydrolase N-terminal domain-containing protein</fullName>
    </recommendedName>
</protein>
<dbReference type="HOGENOM" id="CLU_019414_0_2_1"/>
<comment type="similarity">
    <text evidence="1">Belongs to the peptidase S33 family.</text>
</comment>
<accession>M2YJE2</accession>
<dbReference type="Proteomes" id="UP000016933">
    <property type="component" value="Unassembled WGS sequence"/>
</dbReference>
<organism evidence="5 6">
    <name type="scientific">Dothistroma septosporum (strain NZE10 / CBS 128990)</name>
    <name type="common">Red band needle blight fungus</name>
    <name type="synonym">Mycosphaerella pini</name>
    <dbReference type="NCBI Taxonomy" id="675120"/>
    <lineage>
        <taxon>Eukaryota</taxon>
        <taxon>Fungi</taxon>
        <taxon>Dikarya</taxon>
        <taxon>Ascomycota</taxon>
        <taxon>Pezizomycotina</taxon>
        <taxon>Dothideomycetes</taxon>
        <taxon>Dothideomycetidae</taxon>
        <taxon>Mycosphaerellales</taxon>
        <taxon>Mycosphaerellaceae</taxon>
        <taxon>Dothistroma</taxon>
    </lineage>
</organism>
<dbReference type="PANTHER" id="PTHR21661:SF79">
    <property type="entry name" value="EPOXIDE HYDROLASE"/>
    <property type="match status" value="1"/>
</dbReference>
<feature type="active site" description="Nucleophile" evidence="3">
    <location>
        <position position="180"/>
    </location>
</feature>
<evidence type="ECO:0000259" key="4">
    <source>
        <dbReference type="Pfam" id="PF06441"/>
    </source>
</evidence>
<dbReference type="Gene3D" id="3.40.50.1820">
    <property type="entry name" value="alpha/beta hydrolase"/>
    <property type="match status" value="1"/>
</dbReference>
<feature type="active site" description="Proton donor" evidence="3">
    <location>
        <position position="304"/>
    </location>
</feature>
<dbReference type="Pfam" id="PF06441">
    <property type="entry name" value="EHN"/>
    <property type="match status" value="1"/>
</dbReference>
<gene>
    <name evidence="5" type="ORF">DOTSEDRAFT_140098</name>
</gene>
<dbReference type="InterPro" id="IPR029058">
    <property type="entry name" value="AB_hydrolase_fold"/>
</dbReference>
<dbReference type="OMA" id="FEQNRAY"/>